<sequence length="451" mass="53420">MVQPRIVPWAHENELQDLKNWFYNDGSREDMRFRAVQKVKSYQSKGTQYLPHVIDSTAQITSSVLLDEEKSACDKFSVKLSYTMSLIRFVNGLLDPTQQSQFAIPLHTLAKRVGLPSWFVDLRHWGTHERELPSLEMLRIAAKEALAWLWEHYWNDDELEEEEVSDEEENEVVEEVRQLMRMGKSIKAILAENSQHWEEESLITSSNFKIEESKPKRRGDLSPQEQIDAFVSRCRDVWKLQDDRQLFVEVCIEEYNSVLIRLMITKLSEFDQEIIRWLLRNYQDKLHATSPTTLSKKFPLWNVLERRLLNKIVTSINLKSLAQKWEAWNNLFLKHPCYLALWLCQALANRVVEDRIGFKKRRSKRRKQEPLQEVEFALFRQIDRLSQQYDDEPQLYDKMPRPVLLETSAQSDMNDILGDLASLKERLQFTKPSKILWDKHTQWQPKPFGTL</sequence>
<name>A0A8J2SZU1_ZYGB2</name>
<organism evidence="1 2">
    <name type="scientific">Zygosaccharomyces bailii (strain CLIB 213 / ATCC 58445 / CBS 680 / BCRC 21525 / NBRC 1098 / NCYC 1416 / NRRL Y-2227)</name>
    <dbReference type="NCBI Taxonomy" id="1333698"/>
    <lineage>
        <taxon>Eukaryota</taxon>
        <taxon>Fungi</taxon>
        <taxon>Dikarya</taxon>
        <taxon>Ascomycota</taxon>
        <taxon>Saccharomycotina</taxon>
        <taxon>Saccharomycetes</taxon>
        <taxon>Saccharomycetales</taxon>
        <taxon>Saccharomycetaceae</taxon>
        <taxon>Zygosaccharomyces</taxon>
    </lineage>
</organism>
<dbReference type="AlphaFoldDB" id="A0A8J2SZU1"/>
<dbReference type="GO" id="GO:0030687">
    <property type="term" value="C:preribosome, large subunit precursor"/>
    <property type="evidence" value="ECO:0007669"/>
    <property type="project" value="TreeGrafter"/>
</dbReference>
<reference evidence="2" key="1">
    <citation type="journal article" date="2013" name="Genome Announc.">
        <title>Genome sequence of the food spoilage yeast Zygosaccharomyces bailii CLIB 213(T).</title>
        <authorList>
            <person name="Galeote V."/>
            <person name="Bigey F."/>
            <person name="Devillers H."/>
            <person name="Neuveglise C."/>
            <person name="Dequin S."/>
        </authorList>
    </citation>
    <scope>NUCLEOTIDE SEQUENCE [LARGE SCALE GENOMIC DNA]</scope>
    <source>
        <strain evidence="2">CLIB 213 / ATCC 58445 / CBS 680 / CCRC 21525 / NBRC 1098 / NCYC 1416 / NRRL Y-2227</strain>
    </source>
</reference>
<protein>
    <submittedName>
        <fullName evidence="1">BN860_01860g1_1</fullName>
    </submittedName>
</protein>
<dbReference type="GO" id="GO:0090730">
    <property type="term" value="C:Las1 complex"/>
    <property type="evidence" value="ECO:0007669"/>
    <property type="project" value="InterPro"/>
</dbReference>
<dbReference type="OrthoDB" id="10263222at2759"/>
<dbReference type="GO" id="GO:0004519">
    <property type="term" value="F:endonuclease activity"/>
    <property type="evidence" value="ECO:0007669"/>
    <property type="project" value="InterPro"/>
</dbReference>
<dbReference type="PANTHER" id="PTHR15002:SF0">
    <property type="entry name" value="RIBOSOMAL BIOGENESIS PROTEIN LAS1L"/>
    <property type="match status" value="1"/>
</dbReference>
<proteinExistence type="predicted"/>
<dbReference type="InterPro" id="IPR007174">
    <property type="entry name" value="Las1"/>
</dbReference>
<evidence type="ECO:0000313" key="2">
    <source>
        <dbReference type="Proteomes" id="UP000019375"/>
    </source>
</evidence>
<keyword evidence="2" id="KW-1185">Reference proteome</keyword>
<dbReference type="Pfam" id="PF04031">
    <property type="entry name" value="Las1"/>
    <property type="match status" value="1"/>
</dbReference>
<dbReference type="Proteomes" id="UP000019375">
    <property type="component" value="Unassembled WGS sequence"/>
</dbReference>
<accession>A0A8J2SZU1</accession>
<dbReference type="GO" id="GO:0000470">
    <property type="term" value="P:maturation of LSU-rRNA"/>
    <property type="evidence" value="ECO:0007669"/>
    <property type="project" value="TreeGrafter"/>
</dbReference>
<dbReference type="EMBL" id="HG316454">
    <property type="protein sequence ID" value="CDF87236.1"/>
    <property type="molecule type" value="Genomic_DNA"/>
</dbReference>
<dbReference type="GO" id="GO:0000460">
    <property type="term" value="P:maturation of 5.8S rRNA"/>
    <property type="evidence" value="ECO:0007669"/>
    <property type="project" value="TreeGrafter"/>
</dbReference>
<gene>
    <name evidence="1" type="ORF">BN860_01860g</name>
</gene>
<dbReference type="PANTHER" id="PTHR15002">
    <property type="entry name" value="RIBOSOMAL BIOGENESIS PROTEIN LAS1L"/>
    <property type="match status" value="1"/>
</dbReference>
<evidence type="ECO:0000313" key="1">
    <source>
        <dbReference type="EMBL" id="CDF87236.1"/>
    </source>
</evidence>